<dbReference type="EMBL" id="NMUH01000079">
    <property type="protein sequence ID" value="MQL70826.1"/>
    <property type="molecule type" value="Genomic_DNA"/>
</dbReference>
<evidence type="ECO:0000313" key="2">
    <source>
        <dbReference type="Proteomes" id="UP000652761"/>
    </source>
</evidence>
<dbReference type="AlphaFoldDB" id="A0A843TKS3"/>
<name>A0A843TKS3_COLES</name>
<comment type="caution">
    <text evidence="1">The sequence shown here is derived from an EMBL/GenBank/DDBJ whole genome shotgun (WGS) entry which is preliminary data.</text>
</comment>
<keyword evidence="2" id="KW-1185">Reference proteome</keyword>
<gene>
    <name evidence="1" type="ORF">Taro_003111</name>
</gene>
<sequence length="120" mass="13856">MPCRDFGCFGRSKYWIVKIRSSGSVRGCEEVFPSINRCTVRRFCPIGLTWRCSGFKGLKILTSTYVDVEILNVDINDKTWHEVSVYCTVFQTLRMLPYVLALSYRASVSVCHMDIERRSV</sequence>
<evidence type="ECO:0000313" key="1">
    <source>
        <dbReference type="EMBL" id="MQL70826.1"/>
    </source>
</evidence>
<dbReference type="Proteomes" id="UP000652761">
    <property type="component" value="Unassembled WGS sequence"/>
</dbReference>
<accession>A0A843TKS3</accession>
<organism evidence="1 2">
    <name type="scientific">Colocasia esculenta</name>
    <name type="common">Wild taro</name>
    <name type="synonym">Arum esculentum</name>
    <dbReference type="NCBI Taxonomy" id="4460"/>
    <lineage>
        <taxon>Eukaryota</taxon>
        <taxon>Viridiplantae</taxon>
        <taxon>Streptophyta</taxon>
        <taxon>Embryophyta</taxon>
        <taxon>Tracheophyta</taxon>
        <taxon>Spermatophyta</taxon>
        <taxon>Magnoliopsida</taxon>
        <taxon>Liliopsida</taxon>
        <taxon>Araceae</taxon>
        <taxon>Aroideae</taxon>
        <taxon>Colocasieae</taxon>
        <taxon>Colocasia</taxon>
    </lineage>
</organism>
<reference evidence="1" key="1">
    <citation type="submission" date="2017-07" db="EMBL/GenBank/DDBJ databases">
        <title>Taro Niue Genome Assembly and Annotation.</title>
        <authorList>
            <person name="Atibalentja N."/>
            <person name="Keating K."/>
            <person name="Fields C.J."/>
        </authorList>
    </citation>
    <scope>NUCLEOTIDE SEQUENCE</scope>
    <source>
        <strain evidence="1">Niue_2</strain>
        <tissue evidence="1">Leaf</tissue>
    </source>
</reference>
<protein>
    <submittedName>
        <fullName evidence="1">Uncharacterized protein</fullName>
    </submittedName>
</protein>
<proteinExistence type="predicted"/>